<dbReference type="InterPro" id="IPR001611">
    <property type="entry name" value="Leu-rich_rpt"/>
</dbReference>
<keyword evidence="4" id="KW-0812">Transmembrane</keyword>
<dbReference type="PANTHER" id="PTHR24368">
    <property type="entry name" value="AMPHOTERIN-INDUCED PROTEIN"/>
    <property type="match status" value="1"/>
</dbReference>
<keyword evidence="10" id="KW-0393">Immunoglobulin domain</keyword>
<comment type="subcellular location">
    <subcellularLocation>
        <location evidence="1">Membrane</location>
        <topology evidence="1">Single-pass type I membrane protein</topology>
    </subcellularLocation>
</comment>
<keyword evidence="6" id="KW-0130">Cell adhesion</keyword>
<evidence type="ECO:0000256" key="4">
    <source>
        <dbReference type="ARBA" id="ARBA00022692"/>
    </source>
</evidence>
<dbReference type="InterPro" id="IPR032675">
    <property type="entry name" value="LRR_dom_sf"/>
</dbReference>
<reference evidence="11 12" key="1">
    <citation type="journal article" date="2019" name="Sci. Rep.">
        <title>Orb-weaving spider Araneus ventricosus genome elucidates the spidroin gene catalogue.</title>
        <authorList>
            <person name="Kono N."/>
            <person name="Nakamura H."/>
            <person name="Ohtoshi R."/>
            <person name="Moran D.A.P."/>
            <person name="Shinohara A."/>
            <person name="Yoshida Y."/>
            <person name="Fujiwara M."/>
            <person name="Mori M."/>
            <person name="Tomita M."/>
            <person name="Arakawa K."/>
        </authorList>
    </citation>
    <scope>NUCLEOTIDE SEQUENCE [LARGE SCALE GENOMIC DNA]</scope>
</reference>
<keyword evidence="5" id="KW-0677">Repeat</keyword>
<dbReference type="PANTHER" id="PTHR24368:SF210">
    <property type="entry name" value="SURFACE ANTIGEN BSPA-LIKE"/>
    <property type="match status" value="1"/>
</dbReference>
<dbReference type="SUPFAM" id="SSF52058">
    <property type="entry name" value="L domain-like"/>
    <property type="match status" value="1"/>
</dbReference>
<evidence type="ECO:0000256" key="8">
    <source>
        <dbReference type="ARBA" id="ARBA00023136"/>
    </source>
</evidence>
<dbReference type="Proteomes" id="UP000499080">
    <property type="component" value="Unassembled WGS sequence"/>
</dbReference>
<evidence type="ECO:0000256" key="3">
    <source>
        <dbReference type="ARBA" id="ARBA00022614"/>
    </source>
</evidence>
<name>A0A4Y2LCD2_ARAVE</name>
<dbReference type="AlphaFoldDB" id="A0A4Y2LCD2"/>
<evidence type="ECO:0000256" key="9">
    <source>
        <dbReference type="ARBA" id="ARBA00023180"/>
    </source>
</evidence>
<dbReference type="PROSITE" id="PS51450">
    <property type="entry name" value="LRR"/>
    <property type="match status" value="1"/>
</dbReference>
<keyword evidence="12" id="KW-1185">Reference proteome</keyword>
<evidence type="ECO:0000256" key="2">
    <source>
        <dbReference type="ARBA" id="ARBA00005670"/>
    </source>
</evidence>
<evidence type="ECO:0000256" key="6">
    <source>
        <dbReference type="ARBA" id="ARBA00022889"/>
    </source>
</evidence>
<comment type="similarity">
    <text evidence="2">Belongs to the immunoglobulin superfamily. AMIGO family.</text>
</comment>
<comment type="caution">
    <text evidence="11">The sequence shown here is derived from an EMBL/GenBank/DDBJ whole genome shotgun (WGS) entry which is preliminary data.</text>
</comment>
<accession>A0A4Y2LCD2</accession>
<evidence type="ECO:0000313" key="12">
    <source>
        <dbReference type="Proteomes" id="UP000499080"/>
    </source>
</evidence>
<proteinExistence type="inferred from homology"/>
<dbReference type="InterPro" id="IPR031283">
    <property type="entry name" value="AMIGO"/>
</dbReference>
<dbReference type="GO" id="GO:0007155">
    <property type="term" value="P:cell adhesion"/>
    <property type="evidence" value="ECO:0007669"/>
    <property type="project" value="UniProtKB-KW"/>
</dbReference>
<evidence type="ECO:0000256" key="7">
    <source>
        <dbReference type="ARBA" id="ARBA00022989"/>
    </source>
</evidence>
<gene>
    <name evidence="11" type="ORF">AVEN_131898_1</name>
</gene>
<keyword evidence="7" id="KW-1133">Transmembrane helix</keyword>
<dbReference type="OrthoDB" id="6419265at2759"/>
<dbReference type="EMBL" id="BGPR01005656">
    <property type="protein sequence ID" value="GBN12174.1"/>
    <property type="molecule type" value="Genomic_DNA"/>
</dbReference>
<evidence type="ECO:0000256" key="5">
    <source>
        <dbReference type="ARBA" id="ARBA00022737"/>
    </source>
</evidence>
<protein>
    <submittedName>
        <fullName evidence="11">Uncharacterized protein</fullName>
    </submittedName>
</protein>
<dbReference type="InterPro" id="IPR003591">
    <property type="entry name" value="Leu-rich_rpt_typical-subtyp"/>
</dbReference>
<dbReference type="Gene3D" id="3.80.10.10">
    <property type="entry name" value="Ribonuclease Inhibitor"/>
    <property type="match status" value="1"/>
</dbReference>
<evidence type="ECO:0000313" key="11">
    <source>
        <dbReference type="EMBL" id="GBN12174.1"/>
    </source>
</evidence>
<sequence length="299" mass="34583">YAVARCPRSTEDTFPCECQTNGGIDSLNCVLIKDAETLERIFRRSFNTHFTLFMLMKSRMKFIPSKYLKPRAVERIVITDSELNILFDKAPDASNIIEDILMTNVSFQGVFPWHQFKTLHKLYMVSLTLVDLPVLGTAFKRSVSKNVKLVMLSSTNTKEVDDEIFSEYRQLKDIRIGHGQLKILKRNYFPRPANIELFYFNGNQIRTLPYDLFEDMPKLRSVNLSGNKISTISEAVFSPVKKRLSVLFLEKNPIDCGCSFKWILSLPEKIVMYGNCVSPEDLEAKRIRDLTKKDFEYCN</sequence>
<keyword evidence="3" id="KW-0433">Leucine-rich repeat</keyword>
<keyword evidence="8" id="KW-0472">Membrane</keyword>
<feature type="non-terminal residue" evidence="11">
    <location>
        <position position="1"/>
    </location>
</feature>
<evidence type="ECO:0000256" key="1">
    <source>
        <dbReference type="ARBA" id="ARBA00004479"/>
    </source>
</evidence>
<dbReference type="Pfam" id="PF13855">
    <property type="entry name" value="LRR_8"/>
    <property type="match status" value="1"/>
</dbReference>
<keyword evidence="9" id="KW-0325">Glycoprotein</keyword>
<dbReference type="SMART" id="SM00369">
    <property type="entry name" value="LRR_TYP"/>
    <property type="match status" value="2"/>
</dbReference>
<evidence type="ECO:0000256" key="10">
    <source>
        <dbReference type="ARBA" id="ARBA00023319"/>
    </source>
</evidence>
<dbReference type="GO" id="GO:0016020">
    <property type="term" value="C:membrane"/>
    <property type="evidence" value="ECO:0007669"/>
    <property type="project" value="UniProtKB-SubCell"/>
</dbReference>
<organism evidence="11 12">
    <name type="scientific">Araneus ventricosus</name>
    <name type="common">Orbweaver spider</name>
    <name type="synonym">Epeira ventricosa</name>
    <dbReference type="NCBI Taxonomy" id="182803"/>
    <lineage>
        <taxon>Eukaryota</taxon>
        <taxon>Metazoa</taxon>
        <taxon>Ecdysozoa</taxon>
        <taxon>Arthropoda</taxon>
        <taxon>Chelicerata</taxon>
        <taxon>Arachnida</taxon>
        <taxon>Araneae</taxon>
        <taxon>Araneomorphae</taxon>
        <taxon>Entelegynae</taxon>
        <taxon>Araneoidea</taxon>
        <taxon>Araneidae</taxon>
        <taxon>Araneus</taxon>
    </lineage>
</organism>